<organism evidence="1 2">
    <name type="scientific">Xenoophorus captivus</name>
    <dbReference type="NCBI Taxonomy" id="1517983"/>
    <lineage>
        <taxon>Eukaryota</taxon>
        <taxon>Metazoa</taxon>
        <taxon>Chordata</taxon>
        <taxon>Craniata</taxon>
        <taxon>Vertebrata</taxon>
        <taxon>Euteleostomi</taxon>
        <taxon>Actinopterygii</taxon>
        <taxon>Neopterygii</taxon>
        <taxon>Teleostei</taxon>
        <taxon>Neoteleostei</taxon>
        <taxon>Acanthomorphata</taxon>
        <taxon>Ovalentaria</taxon>
        <taxon>Atherinomorphae</taxon>
        <taxon>Cyprinodontiformes</taxon>
        <taxon>Goodeidae</taxon>
        <taxon>Xenoophorus</taxon>
    </lineage>
</organism>
<feature type="non-terminal residue" evidence="1">
    <location>
        <position position="1"/>
    </location>
</feature>
<proteinExistence type="predicted"/>
<keyword evidence="2" id="KW-1185">Reference proteome</keyword>
<sequence length="176" mass="19575">SYAGGKHNGKSKLNSKGQVQLCKLSPANWADECHHAFEDLKAALDNSVALPVLSDSVQDAFRLSNAKANSSRVPYMPDCSKCWSFSTDDVFAILKTQCMGFRLSKDQVTHKRCCQFVSDTLKTEVLKGAYDDRSSEIFLARDVMDYVLQYLRCAICKSPDPEARAPLKSIKTDPNN</sequence>
<name>A0ABV0S2C8_9TELE</name>
<dbReference type="EMBL" id="JAHRIN010064246">
    <property type="protein sequence ID" value="MEQ2213928.1"/>
    <property type="molecule type" value="Genomic_DNA"/>
</dbReference>
<reference evidence="1 2" key="1">
    <citation type="submission" date="2021-06" db="EMBL/GenBank/DDBJ databases">
        <authorList>
            <person name="Palmer J.M."/>
        </authorList>
    </citation>
    <scope>NUCLEOTIDE SEQUENCE [LARGE SCALE GENOMIC DNA]</scope>
    <source>
        <strain evidence="1 2">XC_2019</strain>
        <tissue evidence="1">Muscle</tissue>
    </source>
</reference>
<comment type="caution">
    <text evidence="1">The sequence shown here is derived from an EMBL/GenBank/DDBJ whole genome shotgun (WGS) entry which is preliminary data.</text>
</comment>
<protein>
    <submittedName>
        <fullName evidence="1">Uncharacterized protein</fullName>
    </submittedName>
</protein>
<evidence type="ECO:0000313" key="1">
    <source>
        <dbReference type="EMBL" id="MEQ2213928.1"/>
    </source>
</evidence>
<evidence type="ECO:0000313" key="2">
    <source>
        <dbReference type="Proteomes" id="UP001434883"/>
    </source>
</evidence>
<accession>A0ABV0S2C8</accession>
<dbReference type="Proteomes" id="UP001434883">
    <property type="component" value="Unassembled WGS sequence"/>
</dbReference>
<gene>
    <name evidence="1" type="ORF">XENOCAPTIV_023687</name>
</gene>